<dbReference type="InterPro" id="IPR012677">
    <property type="entry name" value="Nucleotide-bd_a/b_plait_sf"/>
</dbReference>
<feature type="domain" description="RRM" evidence="7">
    <location>
        <begin position="13"/>
        <end position="91"/>
    </location>
</feature>
<feature type="domain" description="RRM" evidence="7">
    <location>
        <begin position="101"/>
        <end position="179"/>
    </location>
</feature>
<feature type="region of interest" description="Disordered" evidence="6">
    <location>
        <begin position="366"/>
        <end position="405"/>
    </location>
</feature>
<dbReference type="PROSITE" id="PS50102">
    <property type="entry name" value="RRM"/>
    <property type="match status" value="2"/>
</dbReference>
<keyword evidence="2" id="KW-0677">Repeat</keyword>
<gene>
    <name evidence="8" type="ORF">HOO65_030091</name>
</gene>
<accession>A0ABR4MK35</accession>
<comment type="subcellular location">
    <subcellularLocation>
        <location evidence="1">Nucleus</location>
    </subcellularLocation>
</comment>
<evidence type="ECO:0000313" key="9">
    <source>
        <dbReference type="Proteomes" id="UP001610728"/>
    </source>
</evidence>
<dbReference type="InterPro" id="IPR035979">
    <property type="entry name" value="RBD_domain_sf"/>
</dbReference>
<evidence type="ECO:0000256" key="5">
    <source>
        <dbReference type="PROSITE-ProRule" id="PRU00176"/>
    </source>
</evidence>
<dbReference type="InterPro" id="IPR052084">
    <property type="entry name" value="SF3B4_spliceosome_assoc"/>
</dbReference>
<dbReference type="GeneID" id="98116908"/>
<evidence type="ECO:0000259" key="7">
    <source>
        <dbReference type="PROSITE" id="PS50102"/>
    </source>
</evidence>
<feature type="compositionally biased region" description="Low complexity" evidence="6">
    <location>
        <begin position="337"/>
        <end position="351"/>
    </location>
</feature>
<dbReference type="RefSeq" id="XP_070859770.1">
    <property type="nucleotide sequence ID" value="XM_071002231.1"/>
</dbReference>
<dbReference type="Pfam" id="PF00076">
    <property type="entry name" value="RRM_1"/>
    <property type="match status" value="2"/>
</dbReference>
<dbReference type="InterPro" id="IPR034158">
    <property type="entry name" value="SF3B4_RRM1"/>
</dbReference>
<dbReference type="SMART" id="SM00360">
    <property type="entry name" value="RRM"/>
    <property type="match status" value="2"/>
</dbReference>
<dbReference type="PANTHER" id="PTHR48030:SF3">
    <property type="entry name" value="SPLICING FACTOR 3B SUBUNIT 4"/>
    <property type="match status" value="1"/>
</dbReference>
<keyword evidence="9" id="KW-1185">Reference proteome</keyword>
<comment type="caution">
    <text evidence="8">The sequence shown here is derived from an EMBL/GenBank/DDBJ whole genome shotgun (WGS) entry which is preliminary data.</text>
</comment>
<dbReference type="CDD" id="cd12334">
    <property type="entry name" value="RRM1_SF3B4"/>
    <property type="match status" value="1"/>
</dbReference>
<dbReference type="PANTHER" id="PTHR48030">
    <property type="entry name" value="SPLICING FACTOR 3B SUBUNIT 4"/>
    <property type="match status" value="1"/>
</dbReference>
<keyword evidence="3 5" id="KW-0694">RNA-binding</keyword>
<feature type="compositionally biased region" description="Pro residues" evidence="6">
    <location>
        <begin position="311"/>
        <end position="321"/>
    </location>
</feature>
<evidence type="ECO:0000256" key="2">
    <source>
        <dbReference type="ARBA" id="ARBA00022737"/>
    </source>
</evidence>
<name>A0ABR4MK35_9PEZI</name>
<dbReference type="Proteomes" id="UP001610728">
    <property type="component" value="Unassembled WGS sequence"/>
</dbReference>
<organism evidence="8 9">
    <name type="scientific">Ceratocystis lukuohia</name>
    <dbReference type="NCBI Taxonomy" id="2019550"/>
    <lineage>
        <taxon>Eukaryota</taxon>
        <taxon>Fungi</taxon>
        <taxon>Dikarya</taxon>
        <taxon>Ascomycota</taxon>
        <taxon>Pezizomycotina</taxon>
        <taxon>Sordariomycetes</taxon>
        <taxon>Hypocreomycetidae</taxon>
        <taxon>Microascales</taxon>
        <taxon>Ceratocystidaceae</taxon>
        <taxon>Ceratocystis</taxon>
    </lineage>
</organism>
<evidence type="ECO:0000256" key="1">
    <source>
        <dbReference type="ARBA" id="ARBA00004123"/>
    </source>
</evidence>
<dbReference type="Gene3D" id="3.30.70.330">
    <property type="match status" value="2"/>
</dbReference>
<sequence length="405" mass="42577">MAQNRHWEQDKDATVYVGNIDERATSAMVYEIMLQMGPIHNLHMPRDRVTQNHQGFGFVEFRTPADADYAANVMNGIKLYGKSVRVNKASADKSRAVEVGANLYIGNLDMMVDEKLLYDTFSRFGPLINLPKITRDESGTSKGYGFVSYSDFDSSDAAIETMNSQYILSKQAVVQYAFKKDGKNERHGDEAERQLAAQAKKHNIVPESQLPAALRERGPGTGANATPAAAIPRGVPPGFDPKAIPGMVAPGMPPAVAMGLGIPPHGTMSPQYAPPANQRGYNSRGAHNQNAAHSHVHQPMGLGMPVLPPAPTGLPARPPAGQPSFTNPADFHPGYRGAPPGTAPAGAPTGTASPVPAAGAVGVAPPGVAVTAPPGMPAPPGFGPPPGIAGAQSFPHHPPPGFSRR</sequence>
<evidence type="ECO:0000256" key="4">
    <source>
        <dbReference type="ARBA" id="ARBA00023242"/>
    </source>
</evidence>
<evidence type="ECO:0000256" key="6">
    <source>
        <dbReference type="SAM" id="MobiDB-lite"/>
    </source>
</evidence>
<dbReference type="InterPro" id="IPR000504">
    <property type="entry name" value="RRM_dom"/>
</dbReference>
<feature type="compositionally biased region" description="Pro residues" evidence="6">
    <location>
        <begin position="396"/>
        <end position="405"/>
    </location>
</feature>
<keyword evidence="4" id="KW-0539">Nucleus</keyword>
<protein>
    <submittedName>
        <fullName evidence="8">Spliceosome-associated protein 49</fullName>
    </submittedName>
</protein>
<feature type="region of interest" description="Disordered" evidence="6">
    <location>
        <begin position="311"/>
        <end position="351"/>
    </location>
</feature>
<dbReference type="SUPFAM" id="SSF54928">
    <property type="entry name" value="RNA-binding domain, RBD"/>
    <property type="match status" value="1"/>
</dbReference>
<evidence type="ECO:0000313" key="8">
    <source>
        <dbReference type="EMBL" id="KAL2888590.1"/>
    </source>
</evidence>
<reference evidence="8 9" key="1">
    <citation type="submission" date="2020-05" db="EMBL/GenBank/DDBJ databases">
        <title>Ceratocystis lukuohia genome.</title>
        <authorList>
            <person name="Harrington T.C."/>
            <person name="Kim K."/>
            <person name="Mayers C.G."/>
        </authorList>
    </citation>
    <scope>NUCLEOTIDE SEQUENCE [LARGE SCALE GENOMIC DNA]</scope>
    <source>
        <strain evidence="8 9">C4212</strain>
    </source>
</reference>
<feature type="compositionally biased region" description="Pro residues" evidence="6">
    <location>
        <begin position="374"/>
        <end position="387"/>
    </location>
</feature>
<proteinExistence type="predicted"/>
<dbReference type="EMBL" id="JABSNW010000003">
    <property type="protein sequence ID" value="KAL2888590.1"/>
    <property type="molecule type" value="Genomic_DNA"/>
</dbReference>
<evidence type="ECO:0000256" key="3">
    <source>
        <dbReference type="ARBA" id="ARBA00022884"/>
    </source>
</evidence>